<evidence type="ECO:0000313" key="4">
    <source>
        <dbReference type="Proteomes" id="UP000238954"/>
    </source>
</evidence>
<sequence>MGHETGLLDQVHRQIIDDILWRQIFAVEYAVAHLVRLQVGISRRADTFRRRSQYRLQQIMLRIGFDIALQPDGVVAELRMEARVALHIAPADKTGLRAECVDQAFDEHGKQIAVECRVVNFLYPDRFHFTVPQGPVATPSQPHIQANVERAQARCDDLQQVATSYPVPATTVYAPLGRPGMPPKIYSESREKTLDPCVKINGEITMITTNLLKSSSVIALVVGASFAFMAMPALANDWTGAVDNDWNNPGNWSDGVVPPSGNTFVDTTANAPIIGAGVDAKTSRLVVGFDGTGSLTVRDGGTLTQDGDIGVGGRPLDGTAGNGTLLITGAGSRVTATNGRLFLATRPNSQGRVTIDAGGVMRVVGANIGSETSTANITVTGAGSLLDLGSLNALSLGSDNGPLGSASLSILDGGRVTSTSGDRHVVGRTGTITIGGANSALILSSRTDIDGSLIVENGGLAQLSSLSQFGNFFDGSLMLRSGGRLETIGSQPMIFNERTKVLVSGAGTQWTTEGGIIINARAVAANPIFDFVIDDRATLTTPSLLVGPDGIGAITVQGGATVTAGSFGVGGGQSTGVNGRGTMLITGAGTLVTTPSQIYVAPQANSQGNLTVAAGAVLRGNSLQIGIGEGATGIVTVTGADSLIDHGGLALLLGNSGANPGVGTLNILDGGQVTGSRGGNSVGIGSAINISGANSLLSVIGSIFIDGTLLVENGGAISYTSIGLNGTASLRNARLSVPLGNGFNDFDVNPGGSLIAENSTVSVGSSFNVAGSATLHGIEMSAAQIEISQNGVLNIGGADGAAAGDGGTLTAQSITVGDPDSRLVFNHSRADLIVSAPIIGNGRVLHRAGTTILTTGAHTGSIANIDVTGGRLFVDGRVSARNLTLEGGATLGGAGTLNGSVAVTDGIVAPGNRGVGTLTLGNLSLTAASVLNFELGAPGTPSVGSDLIKVGNIDNSGNLTLDGTLNVTNVGGFGAGLYRLIDYNGGLTNEGLNIGATPAGFAATDLTVQTAVARQVNLLVAASAGNFSFWDGPNITGNNIVDGGTGTWTATGPNWTGADGAANGAYDPTTLLIFAGTGGTVTVDNSAAPITIASGMQFATNGYTLTGGALELTTPVSAFVRGATIRVGDGTAAGADIAATIKTALTGPSGFDKTDLGTLRLTGASSINGEVGVLAGNLTLDGGTLETSALRVAPDPGSTATVLVTGGAVLTTMGASVAPETDSTGTVTISGEGSRWNIVGAGGVRVGSVTAPNARGLIDIVDGGVMSYTAAFRNDPVLVSNDSGIRVSGASSRFEADAIVLFNTGRGGAMLLENGGVARVENAEFGNLSSLTVQSGGRFETTGTGSLSFGTGASMLVTGAGTQLNSAGAFSFGGNGVGGQDLVIDDNAIVTSTANTDSGLGFDTGRRLIISNGAQFNLTGGTNAGLQMENSMLLVTDASVTLGGGLLAGQRFGNSTIVLRNANFTAGSVELRAGTDRIVIGADVGEAAGGVGLFDVAGSFSLGNAATTLVLNHTGTGFTIGSEFRGLGTIRHFAGDTRFTSATTQWRGNTLLTGGALAVDGLLGDSQGPATSMTVSGGATLSGRGTIGGLVTVADGIIRPGGDALDAPAETRGRNAGQALLGGDAVGTLTFSGQLALGAASRLGFQLGAPTGASGVDSDLINVAGNLTLDGTLEVTDVGGFGEGVYRLINYGGTLTDNGLDIGTVPGGFSATDLAVQTSVASQVNLIVAAPAPTTSSFTFWDGPNMTGNSAVDGGSGTWSSAGTNWSIADGSINGVYDRSRLLIFSGTGGVVTVDNTGSPVTLENGVQFAADGYTVADGNIVLDDDNVDQVIFRVGDGTAAGAGFTATIGSALTGGAELQKTDLGTLVLTGANSYSGGTHIVNGAIRGNATSIQGNVRLEDGGTLVFDQASDGVFAGLFSGSGVVRTRGTGVLDITGSSDAFEGMTIVEAGALRLTGALGGLTRIGSAGALTGDGTLAQLDVSGRVSPGGAGIATLTVDNFNNNQETRLPANSSFARGSIAAAVATTPDIVFRAGSIYAVDLAASGAGDRINATGTATLEGGTVAITTLDADLAYTDGVIFRILNAEGGLTGTFAGLTESSAFLDFALGYDPTGAFLRLSQVRMFPDVARTINQKAAASALGTLLRPAGSDGLAVYNAVLGLDEDAARAAFDASSGEIYASLLAARQRQGFALTSRFTSRAQADLREGLGIWGGITGHDGRIDADDDLNAGRVSSDGIGGEIGIDYRGDNNAWAAGLGGGWQDGNVDLPIRASHAKNKTWHVGGYLRAGTGGPGFTAVATAVHARADTDVARSINFGTIARTASANTDISTTALGVDVRYGWGIGNWSLGPAASAGLANSRFSAFSESGADTLNLSGSGNRDKLSRYGVGGFVRNSGPAGYIDLTAYYVPGDRDDARATLSMAGSPQAFTVLAPRGSKSSVRISASSQYNITENLSLGGNLGFDQGSNERDIYGHARLSYRF</sequence>
<name>A0A2S8BAY4_9SPHN</name>
<dbReference type="EMBL" id="PHFW01000001">
    <property type="protein sequence ID" value="PQM29480.1"/>
    <property type="molecule type" value="Genomic_DNA"/>
</dbReference>
<dbReference type="InterPro" id="IPR036709">
    <property type="entry name" value="Autotransporte_beta_dom_sf"/>
</dbReference>
<dbReference type="InterPro" id="IPR005546">
    <property type="entry name" value="Autotransporte_beta"/>
</dbReference>
<evidence type="ECO:0000259" key="2">
    <source>
        <dbReference type="PROSITE" id="PS51208"/>
    </source>
</evidence>
<dbReference type="NCBIfam" id="TIGR02601">
    <property type="entry name" value="autotrns_rpt"/>
    <property type="match status" value="1"/>
</dbReference>
<evidence type="ECO:0000313" key="3">
    <source>
        <dbReference type="EMBL" id="PQM29480.1"/>
    </source>
</evidence>
<reference evidence="4" key="1">
    <citation type="submission" date="2017-11" db="EMBL/GenBank/DDBJ databases">
        <title>The complete genome sequence of Sphingopyxis pomeranensis sp. nov. strain WS5A3p.</title>
        <authorList>
            <person name="Kaminski M.A."/>
        </authorList>
    </citation>
    <scope>NUCLEOTIDE SEQUENCE [LARGE SCALE GENOMIC DNA]</scope>
    <source>
        <strain evidence="4">WS5A3p</strain>
    </source>
</reference>
<proteinExistence type="predicted"/>
<dbReference type="Pfam" id="PF12951">
    <property type="entry name" value="PATR"/>
    <property type="match status" value="2"/>
</dbReference>
<comment type="caution">
    <text evidence="3">The sequence shown here is derived from an EMBL/GenBank/DDBJ whole genome shotgun (WGS) entry which is preliminary data.</text>
</comment>
<dbReference type="SMART" id="SM00869">
    <property type="entry name" value="Autotransporter"/>
    <property type="match status" value="1"/>
</dbReference>
<gene>
    <name evidence="3" type="ORF">CVO77_00705</name>
</gene>
<dbReference type="Gene3D" id="2.40.128.130">
    <property type="entry name" value="Autotransporter beta-domain"/>
    <property type="match status" value="1"/>
</dbReference>
<dbReference type="SUPFAM" id="SSF103515">
    <property type="entry name" value="Autotransporter"/>
    <property type="match status" value="1"/>
</dbReference>
<dbReference type="InterPro" id="IPR011050">
    <property type="entry name" value="Pectin_lyase_fold/virulence"/>
</dbReference>
<dbReference type="Proteomes" id="UP000238954">
    <property type="component" value="Chromosome"/>
</dbReference>
<dbReference type="NCBIfam" id="TIGR04393">
    <property type="entry name" value="rpt_T5SS_PEPC"/>
    <property type="match status" value="1"/>
</dbReference>
<evidence type="ECO:0000256" key="1">
    <source>
        <dbReference type="ARBA" id="ARBA00022729"/>
    </source>
</evidence>
<protein>
    <recommendedName>
        <fullName evidence="2">Autotransporter domain-containing protein</fullName>
    </recommendedName>
</protein>
<keyword evidence="4" id="KW-1185">Reference proteome</keyword>
<feature type="domain" description="Autotransporter" evidence="2">
    <location>
        <begin position="2204"/>
        <end position="2482"/>
    </location>
</feature>
<accession>A0A2S8BAY4</accession>
<dbReference type="SUPFAM" id="SSF51126">
    <property type="entry name" value="Pectin lyase-like"/>
    <property type="match status" value="4"/>
</dbReference>
<dbReference type="InterPro" id="IPR030895">
    <property type="entry name" value="T5SS_PEPC_rpt"/>
</dbReference>
<keyword evidence="1" id="KW-0732">Signal</keyword>
<organism evidence="3 4">
    <name type="scientific">Sphingopyxis lindanitolerans</name>
    <dbReference type="NCBI Taxonomy" id="2054227"/>
    <lineage>
        <taxon>Bacteria</taxon>
        <taxon>Pseudomonadati</taxon>
        <taxon>Pseudomonadota</taxon>
        <taxon>Alphaproteobacteria</taxon>
        <taxon>Sphingomonadales</taxon>
        <taxon>Sphingomonadaceae</taxon>
        <taxon>Sphingopyxis</taxon>
    </lineage>
</organism>
<dbReference type="PROSITE" id="PS51208">
    <property type="entry name" value="AUTOTRANSPORTER"/>
    <property type="match status" value="1"/>
</dbReference>
<dbReference type="InterPro" id="IPR013425">
    <property type="entry name" value="Autotrns_rpt"/>
</dbReference>